<dbReference type="InterPro" id="IPR002491">
    <property type="entry name" value="ABC_transptr_periplasmic_BD"/>
</dbReference>
<dbReference type="Proteomes" id="UP000294881">
    <property type="component" value="Unassembled WGS sequence"/>
</dbReference>
<proteinExistence type="predicted"/>
<evidence type="ECO:0000313" key="3">
    <source>
        <dbReference type="EMBL" id="TCO12767.1"/>
    </source>
</evidence>
<dbReference type="PANTHER" id="PTHR30535:SF34">
    <property type="entry name" value="MOLYBDATE-BINDING PROTEIN MOLA"/>
    <property type="match status" value="1"/>
</dbReference>
<reference evidence="3 4" key="1">
    <citation type="submission" date="2019-03" db="EMBL/GenBank/DDBJ databases">
        <title>Genomic Encyclopedia of Type Strains, Phase IV (KMG-IV): sequencing the most valuable type-strain genomes for metagenomic binning, comparative biology and taxonomic classification.</title>
        <authorList>
            <person name="Goeker M."/>
        </authorList>
    </citation>
    <scope>NUCLEOTIDE SEQUENCE [LARGE SCALE GENOMIC DNA]</scope>
    <source>
        <strain evidence="3 4">DSM 22958</strain>
    </source>
</reference>
<dbReference type="PROSITE" id="PS51318">
    <property type="entry name" value="TAT"/>
    <property type="match status" value="1"/>
</dbReference>
<dbReference type="Pfam" id="PF01497">
    <property type="entry name" value="Peripla_BP_2"/>
    <property type="match status" value="1"/>
</dbReference>
<feature type="chain" id="PRO_5020573846" evidence="1">
    <location>
        <begin position="27"/>
        <end position="382"/>
    </location>
</feature>
<dbReference type="EMBL" id="SLWL01000008">
    <property type="protein sequence ID" value="TCO12767.1"/>
    <property type="molecule type" value="Genomic_DNA"/>
</dbReference>
<dbReference type="Gene3D" id="3.40.50.1980">
    <property type="entry name" value="Nitrogenase molybdenum iron protein domain"/>
    <property type="match status" value="2"/>
</dbReference>
<dbReference type="InterPro" id="IPR050902">
    <property type="entry name" value="ABC_Transporter_SBP"/>
</dbReference>
<feature type="domain" description="Fe/B12 periplasmic-binding" evidence="2">
    <location>
        <begin position="47"/>
        <end position="354"/>
    </location>
</feature>
<accession>A0A4R2GS78</accession>
<evidence type="ECO:0000256" key="1">
    <source>
        <dbReference type="SAM" id="SignalP"/>
    </source>
</evidence>
<dbReference type="InterPro" id="IPR006311">
    <property type="entry name" value="TAT_signal"/>
</dbReference>
<dbReference type="PROSITE" id="PS50983">
    <property type="entry name" value="FE_B12_PBP"/>
    <property type="match status" value="1"/>
</dbReference>
<evidence type="ECO:0000313" key="4">
    <source>
        <dbReference type="Proteomes" id="UP000294881"/>
    </source>
</evidence>
<keyword evidence="4" id="KW-1185">Reference proteome</keyword>
<gene>
    <name evidence="3" type="ORF">EV666_10890</name>
</gene>
<comment type="caution">
    <text evidence="3">The sequence shown here is derived from an EMBL/GenBank/DDBJ whole genome shotgun (WGS) entry which is preliminary data.</text>
</comment>
<dbReference type="RefSeq" id="WP_207906393.1">
    <property type="nucleotide sequence ID" value="NZ_JBHUNN010000001.1"/>
</dbReference>
<dbReference type="AlphaFoldDB" id="A0A4R2GS78"/>
<organism evidence="3 4">
    <name type="scientific">Camelimonas lactis</name>
    <dbReference type="NCBI Taxonomy" id="659006"/>
    <lineage>
        <taxon>Bacteria</taxon>
        <taxon>Pseudomonadati</taxon>
        <taxon>Pseudomonadota</taxon>
        <taxon>Alphaproteobacteria</taxon>
        <taxon>Hyphomicrobiales</taxon>
        <taxon>Chelatococcaceae</taxon>
        <taxon>Camelimonas</taxon>
    </lineage>
</organism>
<name>A0A4R2GS78_9HYPH</name>
<sequence length="382" mass="39376">MSPGFSRRSFALGAMAASVMAAPAMARAAALAGARSGAVSATDVIGRTVTLPAPARRIVLAQGRQLNALGFIHPDPVSVLAGWGSDFARQVPDAFMRYKARFPAIANVPVVGDGATPGGFSLERVVALAPDLVLAPRGGANAGAGHGDLVARLEAAGIPVAVVDFFNQPLADTVPSLRAIGRLTGEEERTERFISFYEGRLQRVAGKLAGARRPRVFMHVHAGGTECCSSPGRGTLNDFIQAAGGDNVASALLPGASGQISLEQLLVANPDCYVATGGRHLEKSGGLVLGLGVSRAMAEQSFARLLATPGIAALGAVSGHRAFGLWHLFNDTPLHVVAIERLAAWLHPERCAGLDPAATLAEAAAFSAIPLDGALWIGPERS</sequence>
<feature type="signal peptide" evidence="1">
    <location>
        <begin position="1"/>
        <end position="26"/>
    </location>
</feature>
<dbReference type="PANTHER" id="PTHR30535">
    <property type="entry name" value="VITAMIN B12-BINDING PROTEIN"/>
    <property type="match status" value="1"/>
</dbReference>
<protein>
    <submittedName>
        <fullName evidence="3">Iron complex transport system substrate-binding protein</fullName>
    </submittedName>
</protein>
<evidence type="ECO:0000259" key="2">
    <source>
        <dbReference type="PROSITE" id="PS50983"/>
    </source>
</evidence>
<keyword evidence="1" id="KW-0732">Signal</keyword>
<dbReference type="SUPFAM" id="SSF53807">
    <property type="entry name" value="Helical backbone' metal receptor"/>
    <property type="match status" value="1"/>
</dbReference>